<dbReference type="GO" id="GO:0000062">
    <property type="term" value="F:fatty-acyl-CoA binding"/>
    <property type="evidence" value="ECO:0007669"/>
    <property type="project" value="InterPro"/>
</dbReference>
<dbReference type="OrthoDB" id="5625302at2"/>
<dbReference type="InterPro" id="IPR014352">
    <property type="entry name" value="FERM/acyl-CoA-bd_prot_sf"/>
</dbReference>
<name>A0A3R8NTV8_9BURK</name>
<dbReference type="EMBL" id="RRUE01000001">
    <property type="protein sequence ID" value="RRN45720.1"/>
    <property type="molecule type" value="Genomic_DNA"/>
</dbReference>
<dbReference type="RefSeq" id="WP_125095149.1">
    <property type="nucleotide sequence ID" value="NZ_RRUE01000001.1"/>
</dbReference>
<evidence type="ECO:0000313" key="4">
    <source>
        <dbReference type="Proteomes" id="UP000270261"/>
    </source>
</evidence>
<keyword evidence="1" id="KW-0446">Lipid-binding</keyword>
<comment type="caution">
    <text evidence="3">The sequence shown here is derived from an EMBL/GenBank/DDBJ whole genome shotgun (WGS) entry which is preliminary data.</text>
</comment>
<evidence type="ECO:0000259" key="2">
    <source>
        <dbReference type="PROSITE" id="PS51228"/>
    </source>
</evidence>
<dbReference type="PANTHER" id="PTHR23310">
    <property type="entry name" value="ACYL-COA-BINDING PROTEIN, ACBP"/>
    <property type="match status" value="1"/>
</dbReference>
<organism evidence="3 4">
    <name type="scientific">Lautropia dentalis</name>
    <dbReference type="NCBI Taxonomy" id="2490857"/>
    <lineage>
        <taxon>Bacteria</taxon>
        <taxon>Pseudomonadati</taxon>
        <taxon>Pseudomonadota</taxon>
        <taxon>Betaproteobacteria</taxon>
        <taxon>Burkholderiales</taxon>
        <taxon>Burkholderiaceae</taxon>
        <taxon>Lautropia</taxon>
    </lineage>
</organism>
<proteinExistence type="predicted"/>
<dbReference type="GO" id="GO:0006631">
    <property type="term" value="P:fatty acid metabolic process"/>
    <property type="evidence" value="ECO:0007669"/>
    <property type="project" value="TreeGrafter"/>
</dbReference>
<accession>A0A3R8NTV8</accession>
<dbReference type="Proteomes" id="UP000270261">
    <property type="component" value="Unassembled WGS sequence"/>
</dbReference>
<keyword evidence="4" id="KW-1185">Reference proteome</keyword>
<sequence>MSSLEADFRRAQLQASSLQDSLERIVRLRLYALFMQATSGDASGHRPGFSDFEGRSHWDAWHALSGVSREDAMAEYVFEVSRLKSRQLQGVTE</sequence>
<reference evidence="3 4" key="1">
    <citation type="submission" date="2018-11" db="EMBL/GenBank/DDBJ databases">
        <title>Genome sequencing of Lautropia sp. KCOM 2505 (= ChDC F240).</title>
        <authorList>
            <person name="Kook J.-K."/>
            <person name="Park S.-N."/>
            <person name="Lim Y.K."/>
        </authorList>
    </citation>
    <scope>NUCLEOTIDE SEQUENCE [LARGE SCALE GENOMIC DNA]</scope>
    <source>
        <strain evidence="3 4">KCOM 2505</strain>
    </source>
</reference>
<evidence type="ECO:0000256" key="1">
    <source>
        <dbReference type="ARBA" id="ARBA00023121"/>
    </source>
</evidence>
<dbReference type="AlphaFoldDB" id="A0A3R8NTV8"/>
<dbReference type="PANTHER" id="PTHR23310:SF62">
    <property type="entry name" value="ACYL-COA BINDING PROTEIN 1, ISOFORM A"/>
    <property type="match status" value="1"/>
</dbReference>
<dbReference type="PROSITE" id="PS51228">
    <property type="entry name" value="ACB_2"/>
    <property type="match status" value="1"/>
</dbReference>
<dbReference type="InterPro" id="IPR035984">
    <property type="entry name" value="Acyl-CoA-binding_sf"/>
</dbReference>
<gene>
    <name evidence="3" type="ORF">EHV23_06115</name>
</gene>
<dbReference type="InterPro" id="IPR000582">
    <property type="entry name" value="Acyl-CoA-binding_protein"/>
</dbReference>
<dbReference type="SUPFAM" id="SSF47027">
    <property type="entry name" value="Acyl-CoA binding protein"/>
    <property type="match status" value="1"/>
</dbReference>
<dbReference type="PRINTS" id="PR00689">
    <property type="entry name" value="ACOABINDINGP"/>
</dbReference>
<feature type="domain" description="ACB" evidence="2">
    <location>
        <begin position="4"/>
        <end position="89"/>
    </location>
</feature>
<protein>
    <submittedName>
        <fullName evidence="3">Acyl-CoA-binding protein</fullName>
    </submittedName>
</protein>
<dbReference type="Pfam" id="PF00887">
    <property type="entry name" value="ACBP"/>
    <property type="match status" value="1"/>
</dbReference>
<dbReference type="Gene3D" id="1.20.80.10">
    <property type="match status" value="1"/>
</dbReference>
<evidence type="ECO:0000313" key="3">
    <source>
        <dbReference type="EMBL" id="RRN45720.1"/>
    </source>
</evidence>